<comment type="caution">
    <text evidence="1">The sequence shown here is derived from an EMBL/GenBank/DDBJ whole genome shotgun (WGS) entry which is preliminary data.</text>
</comment>
<dbReference type="Proteomes" id="UP000887159">
    <property type="component" value="Unassembled WGS sequence"/>
</dbReference>
<gene>
    <name evidence="1" type="ORF">TNCV_3848281</name>
</gene>
<dbReference type="AlphaFoldDB" id="A0A8X6UWC2"/>
<keyword evidence="2" id="KW-1185">Reference proteome</keyword>
<sequence>MDELNLDQAPQDINKELQLERVRLQAFIAATDPGLADETTSGGDKCLCMSRLCAPDLRCLRVPKSDVLLCPRHVRMVKDLVTLLAKEEY</sequence>
<reference evidence="1" key="1">
    <citation type="submission" date="2020-08" db="EMBL/GenBank/DDBJ databases">
        <title>Multicomponent nature underlies the extraordinary mechanical properties of spider dragline silk.</title>
        <authorList>
            <person name="Kono N."/>
            <person name="Nakamura H."/>
            <person name="Mori M."/>
            <person name="Yoshida Y."/>
            <person name="Ohtoshi R."/>
            <person name="Malay A.D."/>
            <person name="Moran D.A.P."/>
            <person name="Tomita M."/>
            <person name="Numata K."/>
            <person name="Arakawa K."/>
        </authorList>
    </citation>
    <scope>NUCLEOTIDE SEQUENCE</scope>
</reference>
<evidence type="ECO:0000313" key="2">
    <source>
        <dbReference type="Proteomes" id="UP000887159"/>
    </source>
</evidence>
<evidence type="ECO:0000313" key="1">
    <source>
        <dbReference type="EMBL" id="GFX90253.1"/>
    </source>
</evidence>
<name>A0A8X6UWC2_TRICX</name>
<protein>
    <submittedName>
        <fullName evidence="1">Uncharacterized protein</fullName>
    </submittedName>
</protein>
<organism evidence="1 2">
    <name type="scientific">Trichonephila clavipes</name>
    <name type="common">Golden silk orbweaver</name>
    <name type="synonym">Nephila clavipes</name>
    <dbReference type="NCBI Taxonomy" id="2585209"/>
    <lineage>
        <taxon>Eukaryota</taxon>
        <taxon>Metazoa</taxon>
        <taxon>Ecdysozoa</taxon>
        <taxon>Arthropoda</taxon>
        <taxon>Chelicerata</taxon>
        <taxon>Arachnida</taxon>
        <taxon>Araneae</taxon>
        <taxon>Araneomorphae</taxon>
        <taxon>Entelegynae</taxon>
        <taxon>Araneoidea</taxon>
        <taxon>Nephilidae</taxon>
        <taxon>Trichonephila</taxon>
    </lineage>
</organism>
<dbReference type="EMBL" id="BMAU01021094">
    <property type="protein sequence ID" value="GFX90253.1"/>
    <property type="molecule type" value="Genomic_DNA"/>
</dbReference>
<proteinExistence type="predicted"/>
<accession>A0A8X6UWC2</accession>